<dbReference type="SUPFAM" id="SSF53649">
    <property type="entry name" value="Alkaline phosphatase-like"/>
    <property type="match status" value="1"/>
</dbReference>
<gene>
    <name evidence="2" type="ORF">SAMN02745181_2218</name>
</gene>
<keyword evidence="1" id="KW-0732">Signal</keyword>
<dbReference type="RefSeq" id="WP_143183823.1">
    <property type="nucleotide sequence ID" value="NZ_FQYR01000004.1"/>
</dbReference>
<dbReference type="PANTHER" id="PTHR10151:SF120">
    <property type="entry name" value="BIS(5'-ADENOSYL)-TRIPHOSPHATASE"/>
    <property type="match status" value="1"/>
</dbReference>
<evidence type="ECO:0000256" key="1">
    <source>
        <dbReference type="SAM" id="SignalP"/>
    </source>
</evidence>
<dbReference type="Gene3D" id="2.60.120.200">
    <property type="match status" value="1"/>
</dbReference>
<organism evidence="2 3">
    <name type="scientific">Rubritalea squalenifaciens DSM 18772</name>
    <dbReference type="NCBI Taxonomy" id="1123071"/>
    <lineage>
        <taxon>Bacteria</taxon>
        <taxon>Pseudomonadati</taxon>
        <taxon>Verrucomicrobiota</taxon>
        <taxon>Verrucomicrobiia</taxon>
        <taxon>Verrucomicrobiales</taxon>
        <taxon>Rubritaleaceae</taxon>
        <taxon>Rubritalea</taxon>
    </lineage>
</organism>
<dbReference type="Gene3D" id="3.40.720.10">
    <property type="entry name" value="Alkaline Phosphatase, subunit A"/>
    <property type="match status" value="1"/>
</dbReference>
<accession>A0A1M6KW18</accession>
<name>A0A1M6KW18_9BACT</name>
<dbReference type="PANTHER" id="PTHR10151">
    <property type="entry name" value="ECTONUCLEOTIDE PYROPHOSPHATASE/PHOSPHODIESTERASE"/>
    <property type="match status" value="1"/>
</dbReference>
<feature type="signal peptide" evidence="1">
    <location>
        <begin position="1"/>
        <end position="24"/>
    </location>
</feature>
<dbReference type="OrthoDB" id="9779418at2"/>
<dbReference type="AlphaFoldDB" id="A0A1M6KW18"/>
<dbReference type="STRING" id="1123071.SAMN02745181_2218"/>
<proteinExistence type="predicted"/>
<keyword evidence="3" id="KW-1185">Reference proteome</keyword>
<dbReference type="InterPro" id="IPR017850">
    <property type="entry name" value="Alkaline_phosphatase_core_sf"/>
</dbReference>
<reference evidence="2 3" key="1">
    <citation type="submission" date="2016-11" db="EMBL/GenBank/DDBJ databases">
        <authorList>
            <person name="Jaros S."/>
            <person name="Januszkiewicz K."/>
            <person name="Wedrychowicz H."/>
        </authorList>
    </citation>
    <scope>NUCLEOTIDE SEQUENCE [LARGE SCALE GENOMIC DNA]</scope>
    <source>
        <strain evidence="2 3">DSM 18772</strain>
    </source>
</reference>
<dbReference type="InParanoid" id="A0A1M6KW18"/>
<dbReference type="SUPFAM" id="SSF49899">
    <property type="entry name" value="Concanavalin A-like lectins/glucanases"/>
    <property type="match status" value="1"/>
</dbReference>
<feature type="chain" id="PRO_5012770899" evidence="1">
    <location>
        <begin position="25"/>
        <end position="758"/>
    </location>
</feature>
<dbReference type="Pfam" id="PF13385">
    <property type="entry name" value="Laminin_G_3"/>
    <property type="match status" value="1"/>
</dbReference>
<dbReference type="GO" id="GO:0016787">
    <property type="term" value="F:hydrolase activity"/>
    <property type="evidence" value="ECO:0007669"/>
    <property type="project" value="UniProtKB-ARBA"/>
</dbReference>
<evidence type="ECO:0000313" key="3">
    <source>
        <dbReference type="Proteomes" id="UP000184510"/>
    </source>
</evidence>
<evidence type="ECO:0000313" key="2">
    <source>
        <dbReference type="EMBL" id="SHJ63083.1"/>
    </source>
</evidence>
<dbReference type="InterPro" id="IPR002591">
    <property type="entry name" value="Phosphodiest/P_Trfase"/>
</dbReference>
<dbReference type="Pfam" id="PF01663">
    <property type="entry name" value="Phosphodiest"/>
    <property type="match status" value="1"/>
</dbReference>
<dbReference type="InterPro" id="IPR013320">
    <property type="entry name" value="ConA-like_dom_sf"/>
</dbReference>
<dbReference type="EMBL" id="FQYR01000004">
    <property type="protein sequence ID" value="SHJ63083.1"/>
    <property type="molecule type" value="Genomic_DNA"/>
</dbReference>
<dbReference type="Proteomes" id="UP000184510">
    <property type="component" value="Unassembled WGS sequence"/>
</dbReference>
<sequence length="758" mass="80909">MKLTLALHSLTLTASLALPAALMASGPGTTNDFGGRRVLYIGIDGVRPDALQAANTPNMDALAAEGVITYNAFSGGVLGTSSQQSTYSGPGWSSLLTGVWTDKHKVTNNSFTGHDFQNYPHFFRRIKEKVPTAHVSSIIHWSPIDTVIVEGSKDGGVEFADFRSNQSTDTGVANVAAAQLGSSDPDVMFLHFDEVDYAGHGYGYSTSVPEYLSAIEGVDGYIGTVLTALQNRPQYAQEDWLVIVSTDHGGTGTGHGGQTSGERTIFMLVSGGATENGVVSTESPGQPAAPATAMKHLGITLDPSWGWEEDAFGLPAPRFDAEVAGDYALLHWDLPEGGLSGLTGFELLRDGVSIATLGLEVRSYTDSPVVPASGGVQYSYSLRFSGSSEPDQSEQLTLGTGDNVSDLEMYLTFDEVTEDASGKGHHATAVGAPSYVDGVSGKAAVLDSGRYFTVPQTGGLLFGSTMDFTVSFWMKSSGQWSGDPSFVSNKDWDSGANQGWIVAGQANGPAWQWNLKGDAASRRDFDNGGLVQDGKWHHILVSHDRDGSASFYQDGELIGSVNIANDGSVDTGFPLVIGRDGELDYGFNQELYIDEVKIWRRALSEIDVKAEVAGRSEYFVWQEDQFSEAQLVDPQVSGNDADPDLDGMNNALEFALGRNPLVVDAATVLQLEQVDGEWIVSWPQRSGGTGIIGVDYQVSGIAYQLEASASLGGWQSGASVIHPHGGPRYLQPGWHKASAKLLTPSSEDSYFYQLKVDK</sequence>
<protein>
    <submittedName>
        <fullName evidence="2">Type I phosphodiesterase / nucleotide pyrophosphatase</fullName>
    </submittedName>
</protein>